<dbReference type="EMBL" id="FMTY01000001">
    <property type="protein sequence ID" value="SCX02229.1"/>
    <property type="molecule type" value="Genomic_DNA"/>
</dbReference>
<dbReference type="AlphaFoldDB" id="A0A1G4V6Z4"/>
<dbReference type="InterPro" id="IPR008928">
    <property type="entry name" value="6-hairpin_glycosidase_sf"/>
</dbReference>
<dbReference type="PANTHER" id="PTHR42899:SF1">
    <property type="entry name" value="SPERMATOGENESIS-ASSOCIATED PROTEIN 20"/>
    <property type="match status" value="1"/>
</dbReference>
<evidence type="ECO:0000313" key="3">
    <source>
        <dbReference type="Proteomes" id="UP000182124"/>
    </source>
</evidence>
<dbReference type="InterPro" id="IPR004879">
    <property type="entry name" value="Ssp411-like_TRX"/>
</dbReference>
<dbReference type="InterPro" id="IPR024705">
    <property type="entry name" value="Ssp411"/>
</dbReference>
<dbReference type="SUPFAM" id="SSF52833">
    <property type="entry name" value="Thioredoxin-like"/>
    <property type="match status" value="1"/>
</dbReference>
<dbReference type="InterPro" id="IPR036249">
    <property type="entry name" value="Thioredoxin-like_sf"/>
</dbReference>
<dbReference type="Pfam" id="PF03190">
    <property type="entry name" value="Thioredox_DsbH"/>
    <property type="match status" value="1"/>
</dbReference>
<dbReference type="Gene3D" id="3.40.30.10">
    <property type="entry name" value="Glutaredoxin"/>
    <property type="match status" value="1"/>
</dbReference>
<dbReference type="eggNOG" id="COG1331">
    <property type="taxonomic scope" value="Bacteria"/>
</dbReference>
<evidence type="ECO:0000259" key="1">
    <source>
        <dbReference type="Pfam" id="PF03190"/>
    </source>
</evidence>
<accession>A0A1G4V6Z4</accession>
<dbReference type="PIRSF" id="PIRSF006402">
    <property type="entry name" value="UCP006402_thioredoxin"/>
    <property type="match status" value="1"/>
</dbReference>
<gene>
    <name evidence="2" type="ORF">SAMN02927925_00476</name>
</gene>
<name>A0A1G4V6Z4_9FLAO</name>
<protein>
    <recommendedName>
        <fullName evidence="1">Spermatogenesis-associated protein 20-like TRX domain-containing protein</fullName>
    </recommendedName>
</protein>
<dbReference type="SUPFAM" id="SSF48208">
    <property type="entry name" value="Six-hairpin glycosidases"/>
    <property type="match status" value="1"/>
</dbReference>
<evidence type="ECO:0000313" key="2">
    <source>
        <dbReference type="EMBL" id="SCX02229.1"/>
    </source>
</evidence>
<dbReference type="GO" id="GO:0005975">
    <property type="term" value="P:carbohydrate metabolic process"/>
    <property type="evidence" value="ECO:0007669"/>
    <property type="project" value="InterPro"/>
</dbReference>
<proteinExistence type="predicted"/>
<dbReference type="Proteomes" id="UP000182124">
    <property type="component" value="Unassembled WGS sequence"/>
</dbReference>
<dbReference type="Gene3D" id="1.50.10.20">
    <property type="match status" value="1"/>
</dbReference>
<reference evidence="2 3" key="1">
    <citation type="submission" date="2016-10" db="EMBL/GenBank/DDBJ databases">
        <authorList>
            <person name="de Groot N.N."/>
        </authorList>
    </citation>
    <scope>NUCLEOTIDE SEQUENCE [LARGE SCALE GENOMIC DNA]</scope>
    <source>
        <strain evidence="2 3">CGMCC 1.3801</strain>
    </source>
</reference>
<dbReference type="CDD" id="cd02955">
    <property type="entry name" value="SSP411"/>
    <property type="match status" value="1"/>
</dbReference>
<dbReference type="STRING" id="329186.SAMN02927925_00476"/>
<feature type="domain" description="Spermatogenesis-associated protein 20-like TRX" evidence="1">
    <location>
        <begin position="10"/>
        <end position="162"/>
    </location>
</feature>
<organism evidence="2 3">
    <name type="scientific">Flavobacterium saliperosum</name>
    <dbReference type="NCBI Taxonomy" id="329186"/>
    <lineage>
        <taxon>Bacteria</taxon>
        <taxon>Pseudomonadati</taxon>
        <taxon>Bacteroidota</taxon>
        <taxon>Flavobacteriia</taxon>
        <taxon>Flavobacteriales</taxon>
        <taxon>Flavobacteriaceae</taxon>
        <taxon>Flavobacterium</taxon>
    </lineage>
</organism>
<dbReference type="PANTHER" id="PTHR42899">
    <property type="entry name" value="SPERMATOGENESIS-ASSOCIATED PROTEIN 20"/>
    <property type="match status" value="1"/>
</dbReference>
<sequence length="681" mass="79462">MDAFLFIIMNELQHETSPYLLQHANNPIHWKAWNTASLATAENENKLIIVSIGYSACHWCHVMEHESFEDDAVAQVMNSDFISIKVDREERPDVDAVYMKAVQLMTKQGGWPLNVVCLPDGRPVWGGTYFKKDNWMDILSQLQDMYRSTPERMIDYAGKLHQGIQILGIVEKNPSEEKSNPNNIKPLVEKWSKSFDWEFGGYARAPKFMMPNNYLFLQRYGYQTQSKDLLEFVDLTLTRMAHGGLFDTVDGGFSRYSVDMRWHVPHFEKMLYDNGQLISLYSEAYKRTHNPLYKEVIEKTLTFIERELLNKDNAFFSALDADSINEVGLLEEGAFYVWKKEQLQHLLKNDFDIFTELFNVNDFGFWEHDNYVLIQSRPSEDIASQFGLTENELLEKKKNWEQQLFTEREKRPKPRLDDKSLTSWNAIMLKGYIDAYKALGNEHYLDIAKKNAQFIIDKQWSPEGFLWHSYKNGKSTIIGFLEDYAFVIEAFIALYQATLEETYLHQAKQLTDYCLEHFYDEEKQFFTFTARDGEQLIAPHFETEDNVIPASNSVMANNLYVLSLLFHNGYYEKVALQMLHHMIPNMDYASAYSNWLNLWLNQSEDNKELAICGKKAIENTQRVNSEYMPHVIIAGTSKVSNLPFLENRFDEENLLFYICQNKNCLLPNSSLEDTIAELKID</sequence>